<keyword evidence="1" id="KW-0472">Membrane</keyword>
<name>A0A2M7VFN5_9BACT</name>
<dbReference type="Proteomes" id="UP000230405">
    <property type="component" value="Unassembled WGS sequence"/>
</dbReference>
<proteinExistence type="predicted"/>
<evidence type="ECO:0008006" key="4">
    <source>
        <dbReference type="Google" id="ProtNLM"/>
    </source>
</evidence>
<comment type="caution">
    <text evidence="2">The sequence shown here is derived from an EMBL/GenBank/DDBJ whole genome shotgun (WGS) entry which is preliminary data.</text>
</comment>
<dbReference type="AlphaFoldDB" id="A0A2M7VFN5"/>
<gene>
    <name evidence="2" type="ORF">COX77_01530</name>
</gene>
<sequence length="173" mass="19727">MNWEKISKSKFFTVSIYVLVLVVVMLIVFEAGFWIGARKSGFTKQWSENYHRNFGSQRNDRWGSERGDFMMVAGGRMMDPDFINAGGAMGQIIKIQDQSIIIRDRQEIEKVVLVNDQTTIKLFRDTLDLNNLKVDDQVVVIGESNNQGQITARLIRIMPAVVIQQNTETPQGN</sequence>
<keyword evidence="1" id="KW-0812">Transmembrane</keyword>
<feature type="transmembrane region" description="Helical" evidence="1">
    <location>
        <begin position="12"/>
        <end position="35"/>
    </location>
</feature>
<accession>A0A2M7VFN5</accession>
<protein>
    <recommendedName>
        <fullName evidence="4">DUF5666 domain-containing protein</fullName>
    </recommendedName>
</protein>
<keyword evidence="1" id="KW-1133">Transmembrane helix</keyword>
<reference evidence="3" key="1">
    <citation type="submission" date="2017-09" db="EMBL/GenBank/DDBJ databases">
        <title>Depth-based differentiation of microbial function through sediment-hosted aquifers and enrichment of novel symbionts in the deep terrestrial subsurface.</title>
        <authorList>
            <person name="Probst A.J."/>
            <person name="Ladd B."/>
            <person name="Jarett J.K."/>
            <person name="Geller-Mcgrath D.E."/>
            <person name="Sieber C.M.K."/>
            <person name="Emerson J.B."/>
            <person name="Anantharaman K."/>
            <person name="Thomas B.C."/>
            <person name="Malmstrom R."/>
            <person name="Stieglmeier M."/>
            <person name="Klingl A."/>
            <person name="Woyke T."/>
            <person name="Ryan C.M."/>
            <person name="Banfield J.F."/>
        </authorList>
    </citation>
    <scope>NUCLEOTIDE SEQUENCE [LARGE SCALE GENOMIC DNA]</scope>
</reference>
<dbReference type="EMBL" id="PFPO01000027">
    <property type="protein sequence ID" value="PIZ99448.1"/>
    <property type="molecule type" value="Genomic_DNA"/>
</dbReference>
<evidence type="ECO:0000313" key="2">
    <source>
        <dbReference type="EMBL" id="PIZ99448.1"/>
    </source>
</evidence>
<organism evidence="2 3">
    <name type="scientific">Candidatus Komeilibacteria bacterium CG_4_10_14_0_2_um_filter_37_10</name>
    <dbReference type="NCBI Taxonomy" id="1974470"/>
    <lineage>
        <taxon>Bacteria</taxon>
        <taxon>Candidatus Komeiliibacteriota</taxon>
    </lineage>
</organism>
<evidence type="ECO:0000313" key="3">
    <source>
        <dbReference type="Proteomes" id="UP000230405"/>
    </source>
</evidence>
<evidence type="ECO:0000256" key="1">
    <source>
        <dbReference type="SAM" id="Phobius"/>
    </source>
</evidence>